<sequence length="136" mass="15178">MNNRHITQTLLTILLVSIVFLSGCRSSSATENTGTENNRSLAPQRVDIRGQIVMLRYHEGQYVMEVEGRAPSPNSRYNRAYVLVLPTTEITGLDGQSVNMNELTQGQNVAVLLRGQGEGDFVGMGVARKMWLEEFY</sequence>
<dbReference type="RefSeq" id="WP_199110578.1">
    <property type="nucleotide sequence ID" value="NZ_JAHWXQ010000003.1"/>
</dbReference>
<dbReference type="Proteomes" id="UP000774935">
    <property type="component" value="Unassembled WGS sequence"/>
</dbReference>
<name>A0ABS6XDV8_9BACT</name>
<evidence type="ECO:0000313" key="1">
    <source>
        <dbReference type="EMBL" id="MBW3366086.1"/>
    </source>
</evidence>
<proteinExistence type="predicted"/>
<reference evidence="1 2" key="1">
    <citation type="submission" date="2021-07" db="EMBL/GenBank/DDBJ databases">
        <authorList>
            <person name="Kim M.K."/>
        </authorList>
    </citation>
    <scope>NUCLEOTIDE SEQUENCE [LARGE SCALE GENOMIC DNA]</scope>
    <source>
        <strain evidence="1 2">HLY7-15</strain>
    </source>
</reference>
<dbReference type="EMBL" id="JAHWXQ010000003">
    <property type="protein sequence ID" value="MBW3366086.1"/>
    <property type="molecule type" value="Genomic_DNA"/>
</dbReference>
<gene>
    <name evidence="1" type="ORF">KYK27_13570</name>
</gene>
<evidence type="ECO:0008006" key="3">
    <source>
        <dbReference type="Google" id="ProtNLM"/>
    </source>
</evidence>
<keyword evidence="2" id="KW-1185">Reference proteome</keyword>
<comment type="caution">
    <text evidence="1">The sequence shown here is derived from an EMBL/GenBank/DDBJ whole genome shotgun (WGS) entry which is preliminary data.</text>
</comment>
<evidence type="ECO:0000313" key="2">
    <source>
        <dbReference type="Proteomes" id="UP000774935"/>
    </source>
</evidence>
<protein>
    <recommendedName>
        <fullName evidence="3">DUF3221 domain-containing protein</fullName>
    </recommendedName>
</protein>
<dbReference type="PROSITE" id="PS51257">
    <property type="entry name" value="PROKAR_LIPOPROTEIN"/>
    <property type="match status" value="1"/>
</dbReference>
<accession>A0ABS6XDV8</accession>
<organism evidence="1 2">
    <name type="scientific">Pontibacter populi</name>
    <dbReference type="NCBI Taxonomy" id="890055"/>
    <lineage>
        <taxon>Bacteria</taxon>
        <taxon>Pseudomonadati</taxon>
        <taxon>Bacteroidota</taxon>
        <taxon>Cytophagia</taxon>
        <taxon>Cytophagales</taxon>
        <taxon>Hymenobacteraceae</taxon>
        <taxon>Pontibacter</taxon>
    </lineage>
</organism>